<evidence type="ECO:0000256" key="1">
    <source>
        <dbReference type="SAM" id="MobiDB-lite"/>
    </source>
</evidence>
<evidence type="ECO:0000313" key="3">
    <source>
        <dbReference type="Proteomes" id="UP000772434"/>
    </source>
</evidence>
<proteinExistence type="predicted"/>
<name>A0A9P5PJ94_9AGAR</name>
<sequence>MRGKQEIVGYEVSKTRHQQFVPSPITAKLELVGGRHFFYKPQLFRPVVITVQSPCWMSQVVSRSGGAHRETEIILLAQIPNPTVALHVEESYTGCTYGVYLTAHFLLSCHDLRALELGSHKVVSEAELLFQRNYSRILCERLMVEAVWDECNVSFISKQVSKSSVSDDALGSPPSKELMSGPA</sequence>
<dbReference type="Proteomes" id="UP000772434">
    <property type="component" value="Unassembled WGS sequence"/>
</dbReference>
<reference evidence="2" key="1">
    <citation type="submission" date="2020-11" db="EMBL/GenBank/DDBJ databases">
        <authorList>
            <consortium name="DOE Joint Genome Institute"/>
            <person name="Ahrendt S."/>
            <person name="Riley R."/>
            <person name="Andreopoulos W."/>
            <person name="Labutti K."/>
            <person name="Pangilinan J."/>
            <person name="Ruiz-Duenas F.J."/>
            <person name="Barrasa J.M."/>
            <person name="Sanchez-Garcia M."/>
            <person name="Camarero S."/>
            <person name="Miyauchi S."/>
            <person name="Serrano A."/>
            <person name="Linde D."/>
            <person name="Babiker R."/>
            <person name="Drula E."/>
            <person name="Ayuso-Fernandez I."/>
            <person name="Pacheco R."/>
            <person name="Padilla G."/>
            <person name="Ferreira P."/>
            <person name="Barriuso J."/>
            <person name="Kellner H."/>
            <person name="Castanera R."/>
            <person name="Alfaro M."/>
            <person name="Ramirez L."/>
            <person name="Pisabarro A.G."/>
            <person name="Kuo A."/>
            <person name="Tritt A."/>
            <person name="Lipzen A."/>
            <person name="He G."/>
            <person name="Yan M."/>
            <person name="Ng V."/>
            <person name="Cullen D."/>
            <person name="Martin F."/>
            <person name="Rosso M.-N."/>
            <person name="Henrissat B."/>
            <person name="Hibbett D."/>
            <person name="Martinez A.T."/>
            <person name="Grigoriev I.V."/>
        </authorList>
    </citation>
    <scope>NUCLEOTIDE SEQUENCE</scope>
    <source>
        <strain evidence="2">AH 40177</strain>
    </source>
</reference>
<dbReference type="AlphaFoldDB" id="A0A9P5PJ94"/>
<dbReference type="EMBL" id="JADNRY010000127">
    <property type="protein sequence ID" value="KAF9064269.1"/>
    <property type="molecule type" value="Genomic_DNA"/>
</dbReference>
<feature type="region of interest" description="Disordered" evidence="1">
    <location>
        <begin position="164"/>
        <end position="183"/>
    </location>
</feature>
<accession>A0A9P5PJ94</accession>
<evidence type="ECO:0000313" key="2">
    <source>
        <dbReference type="EMBL" id="KAF9064269.1"/>
    </source>
</evidence>
<gene>
    <name evidence="2" type="ORF">BDP27DRAFT_1367329</name>
</gene>
<organism evidence="2 3">
    <name type="scientific">Rhodocollybia butyracea</name>
    <dbReference type="NCBI Taxonomy" id="206335"/>
    <lineage>
        <taxon>Eukaryota</taxon>
        <taxon>Fungi</taxon>
        <taxon>Dikarya</taxon>
        <taxon>Basidiomycota</taxon>
        <taxon>Agaricomycotina</taxon>
        <taxon>Agaricomycetes</taxon>
        <taxon>Agaricomycetidae</taxon>
        <taxon>Agaricales</taxon>
        <taxon>Marasmiineae</taxon>
        <taxon>Omphalotaceae</taxon>
        <taxon>Rhodocollybia</taxon>
    </lineage>
</organism>
<keyword evidence="3" id="KW-1185">Reference proteome</keyword>
<protein>
    <submittedName>
        <fullName evidence="2">Uncharacterized protein</fullName>
    </submittedName>
</protein>
<comment type="caution">
    <text evidence="2">The sequence shown here is derived from an EMBL/GenBank/DDBJ whole genome shotgun (WGS) entry which is preliminary data.</text>
</comment>